<keyword evidence="13" id="KW-0675">Receptor</keyword>
<feature type="chain" id="PRO_5018724202" evidence="11">
    <location>
        <begin position="21"/>
        <end position="154"/>
    </location>
</feature>
<feature type="domain" description="X8" evidence="12">
    <location>
        <begin position="21"/>
        <end position="80"/>
    </location>
</feature>
<dbReference type="AlphaFoldDB" id="A0A3S3MK23"/>
<keyword evidence="4" id="KW-0812">Transmembrane</keyword>
<dbReference type="SMART" id="SM00768">
    <property type="entry name" value="X8"/>
    <property type="match status" value="1"/>
</dbReference>
<evidence type="ECO:0000256" key="2">
    <source>
        <dbReference type="ARBA" id="ARBA00022553"/>
    </source>
</evidence>
<keyword evidence="10" id="KW-0472">Membrane</keyword>
<evidence type="ECO:0000256" key="4">
    <source>
        <dbReference type="ARBA" id="ARBA00022692"/>
    </source>
</evidence>
<dbReference type="InterPro" id="IPR012946">
    <property type="entry name" value="X8"/>
</dbReference>
<evidence type="ECO:0000256" key="11">
    <source>
        <dbReference type="SAM" id="SignalP"/>
    </source>
</evidence>
<evidence type="ECO:0000256" key="10">
    <source>
        <dbReference type="ARBA" id="ARBA00023136"/>
    </source>
</evidence>
<comment type="subcellular location">
    <subcellularLocation>
        <location evidence="1">Membrane</location>
        <topology evidence="1">Single-pass membrane protein</topology>
    </subcellularLocation>
</comment>
<keyword evidence="6" id="KW-0547">Nucleotide-binding</keyword>
<keyword evidence="7 13" id="KW-0418">Kinase</keyword>
<keyword evidence="8" id="KW-0067">ATP-binding</keyword>
<evidence type="ECO:0000256" key="7">
    <source>
        <dbReference type="ARBA" id="ARBA00022777"/>
    </source>
</evidence>
<dbReference type="GO" id="GO:0016301">
    <property type="term" value="F:kinase activity"/>
    <property type="evidence" value="ECO:0007669"/>
    <property type="project" value="UniProtKB-KW"/>
</dbReference>
<comment type="caution">
    <text evidence="13">The sequence shown here is derived from an EMBL/GenBank/DDBJ whole genome shotgun (WGS) entry which is preliminary data.</text>
</comment>
<name>A0A3S3MK23_9MAGN</name>
<keyword evidence="5 11" id="KW-0732">Signal</keyword>
<gene>
    <name evidence="13" type="ORF">CKAN_00637100</name>
</gene>
<keyword evidence="14" id="KW-1185">Reference proteome</keyword>
<dbReference type="GO" id="GO:0016020">
    <property type="term" value="C:membrane"/>
    <property type="evidence" value="ECO:0007669"/>
    <property type="project" value="UniProtKB-SubCell"/>
</dbReference>
<evidence type="ECO:0000256" key="3">
    <source>
        <dbReference type="ARBA" id="ARBA00022679"/>
    </source>
</evidence>
<reference evidence="13 14" key="1">
    <citation type="journal article" date="2019" name="Nat. Plants">
        <title>Stout camphor tree genome fills gaps in understanding of flowering plant genome evolution.</title>
        <authorList>
            <person name="Chaw S.M."/>
            <person name="Liu Y.C."/>
            <person name="Wu Y.W."/>
            <person name="Wang H.Y."/>
            <person name="Lin C.I."/>
            <person name="Wu C.S."/>
            <person name="Ke H.M."/>
            <person name="Chang L.Y."/>
            <person name="Hsu C.Y."/>
            <person name="Yang H.T."/>
            <person name="Sudianto E."/>
            <person name="Hsu M.H."/>
            <person name="Wu K.P."/>
            <person name="Wang L.N."/>
            <person name="Leebens-Mack J.H."/>
            <person name="Tsai I.J."/>
        </authorList>
    </citation>
    <scope>NUCLEOTIDE SEQUENCE [LARGE SCALE GENOMIC DNA]</scope>
    <source>
        <strain evidence="14">cv. Chaw 1501</strain>
        <tissue evidence="13">Young leaves</tissue>
    </source>
</reference>
<dbReference type="InterPro" id="IPR011009">
    <property type="entry name" value="Kinase-like_dom_sf"/>
</dbReference>
<dbReference type="EMBL" id="QPKB01000002">
    <property type="protein sequence ID" value="RWR77867.1"/>
    <property type="molecule type" value="Genomic_DNA"/>
</dbReference>
<evidence type="ECO:0000256" key="5">
    <source>
        <dbReference type="ARBA" id="ARBA00022729"/>
    </source>
</evidence>
<organism evidence="13 14">
    <name type="scientific">Cinnamomum micranthum f. kanehirae</name>
    <dbReference type="NCBI Taxonomy" id="337451"/>
    <lineage>
        <taxon>Eukaryota</taxon>
        <taxon>Viridiplantae</taxon>
        <taxon>Streptophyta</taxon>
        <taxon>Embryophyta</taxon>
        <taxon>Tracheophyta</taxon>
        <taxon>Spermatophyta</taxon>
        <taxon>Magnoliopsida</taxon>
        <taxon>Magnoliidae</taxon>
        <taxon>Laurales</taxon>
        <taxon>Lauraceae</taxon>
        <taxon>Cinnamomum</taxon>
    </lineage>
</organism>
<dbReference type="OrthoDB" id="4062651at2759"/>
<evidence type="ECO:0000256" key="8">
    <source>
        <dbReference type="ARBA" id="ARBA00022840"/>
    </source>
</evidence>
<keyword evidence="3" id="KW-0808">Transferase</keyword>
<dbReference type="GO" id="GO:0005524">
    <property type="term" value="F:ATP binding"/>
    <property type="evidence" value="ECO:0007669"/>
    <property type="project" value="UniProtKB-KW"/>
</dbReference>
<evidence type="ECO:0000313" key="14">
    <source>
        <dbReference type="Proteomes" id="UP000283530"/>
    </source>
</evidence>
<keyword evidence="2" id="KW-0597">Phosphoprotein</keyword>
<dbReference type="PANTHER" id="PTHR47984:SF14">
    <property type="entry name" value="OS01G0323000 PROTEIN"/>
    <property type="match status" value="1"/>
</dbReference>
<feature type="signal peptide" evidence="11">
    <location>
        <begin position="1"/>
        <end position="20"/>
    </location>
</feature>
<sequence length="154" mass="17204">MAILVLLALMLLAMTGGSSANWCVCRSDVSDSNLQKTLDYACGDGADCNPVHQHGVCYWIGITKYYSTQQLSAKSDVFSFGVVRLEIISGREPLSIHRPCNEWSLVEWEKTFIREARIEEIVDPTIKVGYHAEAMLRVVELALACIKTFSAYRP</sequence>
<protein>
    <submittedName>
        <fullName evidence="13">Symbiosis receptor-like protein kinase</fullName>
    </submittedName>
</protein>
<dbReference type="STRING" id="337451.A0A3S3MK23"/>
<proteinExistence type="predicted"/>
<dbReference type="Proteomes" id="UP000283530">
    <property type="component" value="Unassembled WGS sequence"/>
</dbReference>
<evidence type="ECO:0000256" key="6">
    <source>
        <dbReference type="ARBA" id="ARBA00022741"/>
    </source>
</evidence>
<dbReference type="Pfam" id="PF07983">
    <property type="entry name" value="X8"/>
    <property type="match status" value="1"/>
</dbReference>
<dbReference type="InterPro" id="IPR052232">
    <property type="entry name" value="RLK_Ser/Thr-Kinase"/>
</dbReference>
<evidence type="ECO:0000313" key="13">
    <source>
        <dbReference type="EMBL" id="RWR77867.1"/>
    </source>
</evidence>
<evidence type="ECO:0000259" key="12">
    <source>
        <dbReference type="SMART" id="SM00768"/>
    </source>
</evidence>
<dbReference type="Gene3D" id="1.10.510.10">
    <property type="entry name" value="Transferase(Phosphotransferase) domain 1"/>
    <property type="match status" value="1"/>
</dbReference>
<dbReference type="SUPFAM" id="SSF56112">
    <property type="entry name" value="Protein kinase-like (PK-like)"/>
    <property type="match status" value="1"/>
</dbReference>
<accession>A0A3S3MK23</accession>
<evidence type="ECO:0000256" key="1">
    <source>
        <dbReference type="ARBA" id="ARBA00004167"/>
    </source>
</evidence>
<dbReference type="PANTHER" id="PTHR47984">
    <property type="entry name" value="OS01G0323000 PROTEIN"/>
    <property type="match status" value="1"/>
</dbReference>
<evidence type="ECO:0000256" key="9">
    <source>
        <dbReference type="ARBA" id="ARBA00022989"/>
    </source>
</evidence>
<keyword evidence="9" id="KW-1133">Transmembrane helix</keyword>